<dbReference type="EMBL" id="HACG01003132">
    <property type="protein sequence ID" value="CEK49997.1"/>
    <property type="molecule type" value="Transcribed_RNA"/>
</dbReference>
<protein>
    <submittedName>
        <fullName evidence="1">Uncharacterized protein</fullName>
    </submittedName>
</protein>
<dbReference type="AlphaFoldDB" id="A0A0B6Y148"/>
<reference evidence="1" key="1">
    <citation type="submission" date="2014-12" db="EMBL/GenBank/DDBJ databases">
        <title>Insight into the proteome of Arion vulgaris.</title>
        <authorList>
            <person name="Aradska J."/>
            <person name="Bulat T."/>
            <person name="Smidak R."/>
            <person name="Sarate P."/>
            <person name="Gangsoo J."/>
            <person name="Sialana F."/>
            <person name="Bilban M."/>
            <person name="Lubec G."/>
        </authorList>
    </citation>
    <scope>NUCLEOTIDE SEQUENCE</scope>
    <source>
        <tissue evidence="1">Skin</tissue>
    </source>
</reference>
<organism evidence="1">
    <name type="scientific">Arion vulgaris</name>
    <dbReference type="NCBI Taxonomy" id="1028688"/>
    <lineage>
        <taxon>Eukaryota</taxon>
        <taxon>Metazoa</taxon>
        <taxon>Spiralia</taxon>
        <taxon>Lophotrochozoa</taxon>
        <taxon>Mollusca</taxon>
        <taxon>Gastropoda</taxon>
        <taxon>Heterobranchia</taxon>
        <taxon>Euthyneura</taxon>
        <taxon>Panpulmonata</taxon>
        <taxon>Eupulmonata</taxon>
        <taxon>Stylommatophora</taxon>
        <taxon>Helicina</taxon>
        <taxon>Arionoidea</taxon>
        <taxon>Arionidae</taxon>
        <taxon>Arion</taxon>
    </lineage>
</organism>
<name>A0A0B6Y148_9EUPU</name>
<proteinExistence type="predicted"/>
<gene>
    <name evidence="1" type="primary">ORF9551</name>
</gene>
<sequence>MKSLVHYARQYYVTDITAGIYQDLLPPPYDGPGNRLKSGKAVRDCGCHSHDVVIVYTLLRTITGKQTVSVW</sequence>
<evidence type="ECO:0000313" key="1">
    <source>
        <dbReference type="EMBL" id="CEK49997.1"/>
    </source>
</evidence>
<accession>A0A0B6Y148</accession>